<dbReference type="HAMAP" id="MF_01411">
    <property type="entry name" value="LPS_assembly_LptD"/>
    <property type="match status" value="1"/>
</dbReference>
<dbReference type="Gene3D" id="2.60.450.10">
    <property type="entry name" value="Lipopolysaccharide (LPS) transport protein A like domain"/>
    <property type="match status" value="1"/>
</dbReference>
<evidence type="ECO:0000256" key="1">
    <source>
        <dbReference type="ARBA" id="ARBA00023237"/>
    </source>
</evidence>
<comment type="subunit">
    <text evidence="2">Component of the lipopolysaccharide transport and assembly complex. Interacts with LptE and LptA.</text>
</comment>
<sequence length="716" mass="80424">MLCVSVVPVSAQAAEAYPPVCRVPTPKTTHQLITEKPSLDAVYLEADGGALNRNGVSELYGSVIIQQNQQAINAESASYNGTTGNVNASGGVKLSSENTDFSSDSINYNLKNQTGTITNAQYQVRNSNTHGKSKSIEKKSIDEIQLNDATYTTCSILEPSWYMSSSSINLNNATQTGVARGVTLRISDVPVFYFPWLSFSLNDERKSGFLSPKIGVSDQSGYEFTIPYYFNLSSNYDATTSISLFSERGLKLENEFRFKSEKSKGTLEYDFFPEDRQYDDDWRDYFKLEFEHKISARSKVTIKAEGVSDVDYFSDSSDSLISSTTSALEREVAYLVEGKNWDFSLSALDYQVLDTSSESYAKLPELKLNYTKPHTYNGLDVAVSTEATYFDSSDQTTGLRFDIGVKASKRFGNDAWFAKPSLEYRATQYTLEDNDAGNDLSRYLPTASFDSGLFFERTLSNNLTQTLEPRLFYTYTPYEDQSAIPVFDTGFSDLMTTSDLFKTNRFTGKDRIADTNQLTLAVTSRLQDPKTGQEKLKISAGQIIYFDDRKVTLADDDTIREEETVFAVELSGKINDQTNFSANAVWDPEEDDWSSKEARLNYKDNKNRSVYFSYQHLSDEVSEVDASFSIPVSEKWSLLGRADYDLFNNRSLEVLAGVEYQDCCWGSRFVARRYLTSDNETYDDALFFEVELKGLGSAGNSATSILQEKTYGYDKD</sequence>
<dbReference type="EMBL" id="QGKL01000031">
    <property type="protein sequence ID" value="PWQ95920.1"/>
    <property type="molecule type" value="Genomic_DNA"/>
</dbReference>
<feature type="domain" description="LptD C-terminal" evidence="3">
    <location>
        <begin position="283"/>
        <end position="636"/>
    </location>
</feature>
<reference evidence="4 5" key="1">
    <citation type="submission" date="2018-05" db="EMBL/GenBank/DDBJ databases">
        <title>Leucothrix arctica sp. nov., isolated from Arctic seawater.</title>
        <authorList>
            <person name="Choi A."/>
            <person name="Baek K."/>
        </authorList>
    </citation>
    <scope>NUCLEOTIDE SEQUENCE [LARGE SCALE GENOMIC DNA]</scope>
    <source>
        <strain evidence="4 5">IMCC9719</strain>
    </source>
</reference>
<dbReference type="PANTHER" id="PTHR30189">
    <property type="entry name" value="LPS-ASSEMBLY PROTEIN"/>
    <property type="match status" value="1"/>
</dbReference>
<keyword evidence="2" id="KW-0472">Membrane</keyword>
<keyword evidence="5" id="KW-1185">Reference proteome</keyword>
<accession>A0A317CHZ3</accession>
<proteinExistence type="inferred from homology"/>
<evidence type="ECO:0000313" key="5">
    <source>
        <dbReference type="Proteomes" id="UP000245506"/>
    </source>
</evidence>
<dbReference type="Proteomes" id="UP000245506">
    <property type="component" value="Unassembled WGS sequence"/>
</dbReference>
<dbReference type="InterPro" id="IPR007543">
    <property type="entry name" value="LptD_C"/>
</dbReference>
<keyword evidence="1 2" id="KW-0998">Cell outer membrane</keyword>
<dbReference type="GO" id="GO:0043165">
    <property type="term" value="P:Gram-negative-bacterium-type cell outer membrane assembly"/>
    <property type="evidence" value="ECO:0007669"/>
    <property type="project" value="UniProtKB-UniRule"/>
</dbReference>
<protein>
    <recommendedName>
        <fullName evidence="2">LPS-assembly protein LptD</fullName>
    </recommendedName>
</protein>
<comment type="caution">
    <text evidence="4">The sequence shown here is derived from an EMBL/GenBank/DDBJ whole genome shotgun (WGS) entry which is preliminary data.</text>
</comment>
<comment type="subcellular location">
    <subcellularLocation>
        <location evidence="2">Cell outer membrane</location>
    </subcellularLocation>
</comment>
<dbReference type="PANTHER" id="PTHR30189:SF1">
    <property type="entry name" value="LPS-ASSEMBLY PROTEIN LPTD"/>
    <property type="match status" value="1"/>
</dbReference>
<gene>
    <name evidence="2" type="primary">lptD</name>
    <name evidence="4" type="ORF">DKT75_11095</name>
</gene>
<comment type="caution">
    <text evidence="2">Lacks conserved residue(s) required for the propagation of feature annotation.</text>
</comment>
<organism evidence="4 5">
    <name type="scientific">Leucothrix arctica</name>
    <dbReference type="NCBI Taxonomy" id="1481894"/>
    <lineage>
        <taxon>Bacteria</taxon>
        <taxon>Pseudomonadati</taxon>
        <taxon>Pseudomonadota</taxon>
        <taxon>Gammaproteobacteria</taxon>
        <taxon>Thiotrichales</taxon>
        <taxon>Thiotrichaceae</taxon>
        <taxon>Leucothrix</taxon>
    </lineage>
</organism>
<comment type="function">
    <text evidence="2">Together with LptE, is involved in the assembly of lipopolysaccharide (LPS) at the surface of the outer membrane.</text>
</comment>
<dbReference type="AlphaFoldDB" id="A0A317CHZ3"/>
<keyword evidence="2" id="KW-0732">Signal</keyword>
<dbReference type="GO" id="GO:0015920">
    <property type="term" value="P:lipopolysaccharide transport"/>
    <property type="evidence" value="ECO:0007669"/>
    <property type="project" value="InterPro"/>
</dbReference>
<evidence type="ECO:0000259" key="3">
    <source>
        <dbReference type="Pfam" id="PF04453"/>
    </source>
</evidence>
<dbReference type="GO" id="GO:1990351">
    <property type="term" value="C:transporter complex"/>
    <property type="evidence" value="ECO:0007669"/>
    <property type="project" value="TreeGrafter"/>
</dbReference>
<dbReference type="GO" id="GO:0009279">
    <property type="term" value="C:cell outer membrane"/>
    <property type="evidence" value="ECO:0007669"/>
    <property type="project" value="UniProtKB-SubCell"/>
</dbReference>
<comment type="similarity">
    <text evidence="2">Belongs to the LptD family.</text>
</comment>
<evidence type="ECO:0000313" key="4">
    <source>
        <dbReference type="EMBL" id="PWQ95920.1"/>
    </source>
</evidence>
<dbReference type="InterPro" id="IPR050218">
    <property type="entry name" value="LptD"/>
</dbReference>
<evidence type="ECO:0000256" key="2">
    <source>
        <dbReference type="HAMAP-Rule" id="MF_01411"/>
    </source>
</evidence>
<name>A0A317CHZ3_9GAMM</name>
<dbReference type="Pfam" id="PF04453">
    <property type="entry name" value="LptD"/>
    <property type="match status" value="1"/>
</dbReference>
<dbReference type="InterPro" id="IPR020889">
    <property type="entry name" value="LipoPS_assembly_LptD"/>
</dbReference>